<evidence type="ECO:0000256" key="6">
    <source>
        <dbReference type="SAM" id="SignalP"/>
    </source>
</evidence>
<keyword evidence="4" id="KW-0325">Glycoprotein</keyword>
<evidence type="ECO:0000313" key="9">
    <source>
        <dbReference type="Proteomes" id="UP000286415"/>
    </source>
</evidence>
<keyword evidence="1 6" id="KW-0732">Signal</keyword>
<dbReference type="OrthoDB" id="6252953at2759"/>
<dbReference type="CDD" id="cd00041">
    <property type="entry name" value="CUB"/>
    <property type="match status" value="2"/>
</dbReference>
<protein>
    <submittedName>
        <fullName evidence="8">Dorsal-ventral patterning tolloid-like protein 1</fullName>
    </submittedName>
</protein>
<comment type="caution">
    <text evidence="8">The sequence shown here is derived from an EMBL/GenBank/DDBJ whole genome shotgun (WGS) entry which is preliminary data.</text>
</comment>
<evidence type="ECO:0000313" key="8">
    <source>
        <dbReference type="EMBL" id="KAG5445370.1"/>
    </source>
</evidence>
<gene>
    <name evidence="8" type="ORF">CSKR_104632</name>
</gene>
<evidence type="ECO:0000256" key="4">
    <source>
        <dbReference type="ARBA" id="ARBA00023180"/>
    </source>
</evidence>
<evidence type="ECO:0000256" key="3">
    <source>
        <dbReference type="ARBA" id="ARBA00023157"/>
    </source>
</evidence>
<dbReference type="Proteomes" id="UP000286415">
    <property type="component" value="Unassembled WGS sequence"/>
</dbReference>
<dbReference type="SMART" id="SM00042">
    <property type="entry name" value="CUB"/>
    <property type="match status" value="2"/>
</dbReference>
<dbReference type="EMBL" id="NIRI02000056">
    <property type="protein sequence ID" value="KAG5445370.1"/>
    <property type="molecule type" value="Genomic_DNA"/>
</dbReference>
<comment type="caution">
    <text evidence="5">Lacks conserved residue(s) required for the propagation of feature annotation.</text>
</comment>
<name>A0A8T1M8C6_CLOSI</name>
<keyword evidence="2" id="KW-0677">Repeat</keyword>
<proteinExistence type="predicted"/>
<evidence type="ECO:0000259" key="7">
    <source>
        <dbReference type="PROSITE" id="PS01180"/>
    </source>
</evidence>
<feature type="domain" description="CUB" evidence="7">
    <location>
        <begin position="26"/>
        <end position="139"/>
    </location>
</feature>
<dbReference type="Pfam" id="PF00431">
    <property type="entry name" value="CUB"/>
    <property type="match status" value="2"/>
</dbReference>
<evidence type="ECO:0000256" key="2">
    <source>
        <dbReference type="ARBA" id="ARBA00022737"/>
    </source>
</evidence>
<accession>A0A8T1M8C6</accession>
<dbReference type="PANTHER" id="PTHR24251">
    <property type="entry name" value="OVOCHYMASE-RELATED"/>
    <property type="match status" value="1"/>
</dbReference>
<sequence>MIPLLMVCVVFGLQDVVSGPARRPTCGHVLTGEFGEIKSPNYPFAYPDNLICSWTIRKPQKRSELIFLSFEVEESYVGRKCQFDFVLIQVGTHNRPKIYGPLCGYDIPGPFQFEEEVLITFQTDRIGAYSGFHAFYRPLGWDMKPSTPVPKPPTEPYGEMISGESISSWDIEVELGNNTSCDYNITHESGILTSPNYPQNYGNNLGCSWVIKKPKKPSLLRFLDFEVEEVNWGDECQFDYVYVFVGTGIHVTSYGPFCGNVPPEPIQYSDEVQITFTTDKNETRRGFALEFGPE</sequence>
<evidence type="ECO:0000256" key="1">
    <source>
        <dbReference type="ARBA" id="ARBA00022729"/>
    </source>
</evidence>
<organism evidence="8 9">
    <name type="scientific">Clonorchis sinensis</name>
    <name type="common">Chinese liver fluke</name>
    <dbReference type="NCBI Taxonomy" id="79923"/>
    <lineage>
        <taxon>Eukaryota</taxon>
        <taxon>Metazoa</taxon>
        <taxon>Spiralia</taxon>
        <taxon>Lophotrochozoa</taxon>
        <taxon>Platyhelminthes</taxon>
        <taxon>Trematoda</taxon>
        <taxon>Digenea</taxon>
        <taxon>Opisthorchiida</taxon>
        <taxon>Opisthorchiata</taxon>
        <taxon>Opisthorchiidae</taxon>
        <taxon>Clonorchis</taxon>
    </lineage>
</organism>
<reference evidence="8 9" key="1">
    <citation type="journal article" date="2018" name="Biotechnol. Adv.">
        <title>Improved genomic resources and new bioinformatic workflow for the carcinogenic parasite Clonorchis sinensis: Biotechnological implications.</title>
        <authorList>
            <person name="Wang D."/>
            <person name="Korhonen P.K."/>
            <person name="Gasser R.B."/>
            <person name="Young N.D."/>
        </authorList>
    </citation>
    <scope>NUCLEOTIDE SEQUENCE [LARGE SCALE GENOMIC DNA]</scope>
    <source>
        <strain evidence="8">Cs-k2</strain>
    </source>
</reference>
<dbReference type="FunFam" id="2.60.120.290:FF:000005">
    <property type="entry name" value="Procollagen C-endopeptidase enhancer 1"/>
    <property type="match status" value="1"/>
</dbReference>
<dbReference type="AlphaFoldDB" id="A0A8T1M8C6"/>
<feature type="chain" id="PRO_5035870205" evidence="6">
    <location>
        <begin position="19"/>
        <end position="294"/>
    </location>
</feature>
<reference evidence="8 9" key="2">
    <citation type="journal article" date="2021" name="Genomics">
        <title>High-quality reference genome for Clonorchis sinensis.</title>
        <authorList>
            <person name="Young N.D."/>
            <person name="Stroehlein A.J."/>
            <person name="Kinkar L."/>
            <person name="Wang T."/>
            <person name="Sohn W.M."/>
            <person name="Chang B.C.H."/>
            <person name="Kaur P."/>
            <person name="Weisz D."/>
            <person name="Dudchenko O."/>
            <person name="Aiden E.L."/>
            <person name="Korhonen P.K."/>
            <person name="Gasser R.B."/>
        </authorList>
    </citation>
    <scope>NUCLEOTIDE SEQUENCE [LARGE SCALE GENOMIC DNA]</scope>
    <source>
        <strain evidence="8">Cs-k2</strain>
    </source>
</reference>
<keyword evidence="3" id="KW-1015">Disulfide bond</keyword>
<dbReference type="Gene3D" id="2.60.120.290">
    <property type="entry name" value="Spermadhesin, CUB domain"/>
    <property type="match status" value="2"/>
</dbReference>
<feature type="signal peptide" evidence="6">
    <location>
        <begin position="1"/>
        <end position="18"/>
    </location>
</feature>
<feature type="domain" description="CUB" evidence="7">
    <location>
        <begin position="181"/>
        <end position="294"/>
    </location>
</feature>
<keyword evidence="9" id="KW-1185">Reference proteome</keyword>
<dbReference type="InterPro" id="IPR000859">
    <property type="entry name" value="CUB_dom"/>
</dbReference>
<dbReference type="InterPro" id="IPR035914">
    <property type="entry name" value="Sperma_CUB_dom_sf"/>
</dbReference>
<dbReference type="FunFam" id="2.60.120.290:FF:000003">
    <property type="entry name" value="Neuropilin"/>
    <property type="match status" value="1"/>
</dbReference>
<dbReference type="PROSITE" id="PS01180">
    <property type="entry name" value="CUB"/>
    <property type="match status" value="2"/>
</dbReference>
<dbReference type="SUPFAM" id="SSF49854">
    <property type="entry name" value="Spermadhesin, CUB domain"/>
    <property type="match status" value="2"/>
</dbReference>
<evidence type="ECO:0000256" key="5">
    <source>
        <dbReference type="PROSITE-ProRule" id="PRU00059"/>
    </source>
</evidence>